<gene>
    <name evidence="2" type="ORF">PHLCEN_2v12927</name>
</gene>
<keyword evidence="3" id="KW-1185">Reference proteome</keyword>
<feature type="compositionally biased region" description="Low complexity" evidence="1">
    <location>
        <begin position="56"/>
        <end position="71"/>
    </location>
</feature>
<evidence type="ECO:0000313" key="3">
    <source>
        <dbReference type="Proteomes" id="UP000186601"/>
    </source>
</evidence>
<feature type="compositionally biased region" description="Polar residues" evidence="1">
    <location>
        <begin position="172"/>
        <end position="182"/>
    </location>
</feature>
<evidence type="ECO:0000256" key="1">
    <source>
        <dbReference type="SAM" id="MobiDB-lite"/>
    </source>
</evidence>
<feature type="region of interest" description="Disordered" evidence="1">
    <location>
        <begin position="134"/>
        <end position="273"/>
    </location>
</feature>
<feature type="compositionally biased region" description="Polar residues" evidence="1">
    <location>
        <begin position="224"/>
        <end position="240"/>
    </location>
</feature>
<dbReference type="Proteomes" id="UP000186601">
    <property type="component" value="Unassembled WGS sequence"/>
</dbReference>
<organism evidence="2 3">
    <name type="scientific">Hermanssonia centrifuga</name>
    <dbReference type="NCBI Taxonomy" id="98765"/>
    <lineage>
        <taxon>Eukaryota</taxon>
        <taxon>Fungi</taxon>
        <taxon>Dikarya</taxon>
        <taxon>Basidiomycota</taxon>
        <taxon>Agaricomycotina</taxon>
        <taxon>Agaricomycetes</taxon>
        <taxon>Polyporales</taxon>
        <taxon>Meruliaceae</taxon>
        <taxon>Hermanssonia</taxon>
    </lineage>
</organism>
<protein>
    <submittedName>
        <fullName evidence="2">Uncharacterized protein</fullName>
    </submittedName>
</protein>
<sequence>MNLFSYAISRSIGIPKQQPLPGTSKPTEVPSTEPTWTPLEQTTSNNTDSRPIGPPRASTSQAASQTSRSASGSKIKGKAPALTIVTEKNAVKSKQSQLQQTRLSGRVSETVSEGEVVPLVVTARGDKEVLIASSAFESSKLLKRPAPPSPVGDNPAKKRRVETSASREEHSPVQSASSSRPLTRTRAERARTVSTASSNDPELDDLLPESYANLISKKKLPTPRRNSIGKSQTISPTASKYPNRLRPRLPSPTPSADSPTFGRRSNDSPVANSAAANERLLKSLFSPSGDQDRSSSNILQQLVNAQASRIIDYVQNRGCGDIMLKMKVLDLKTRLSELDKLTEERDNPGRSGNSGKDRLIGKLKDMVLTAQEEMVEIVQKEGCPDIELKLMILDLNTRLTEFKKVGQGS</sequence>
<feature type="compositionally biased region" description="Polar residues" evidence="1">
    <location>
        <begin position="20"/>
        <end position="49"/>
    </location>
</feature>
<feature type="region of interest" description="Disordered" evidence="1">
    <location>
        <begin position="1"/>
        <end position="112"/>
    </location>
</feature>
<evidence type="ECO:0000313" key="2">
    <source>
        <dbReference type="EMBL" id="PSR71195.1"/>
    </source>
</evidence>
<proteinExistence type="predicted"/>
<dbReference type="OrthoDB" id="2799434at2759"/>
<feature type="compositionally biased region" description="Basic and acidic residues" evidence="1">
    <location>
        <begin position="161"/>
        <end position="171"/>
    </location>
</feature>
<feature type="compositionally biased region" description="Polar residues" evidence="1">
    <location>
        <begin position="92"/>
        <end position="111"/>
    </location>
</feature>
<reference evidence="2 3" key="1">
    <citation type="submission" date="2018-02" db="EMBL/GenBank/DDBJ databases">
        <title>Genome sequence of the basidiomycete white-rot fungus Phlebia centrifuga.</title>
        <authorList>
            <person name="Granchi Z."/>
            <person name="Peng M."/>
            <person name="de Vries R.P."/>
            <person name="Hilden K."/>
            <person name="Makela M.R."/>
            <person name="Grigoriev I."/>
            <person name="Riley R."/>
        </authorList>
    </citation>
    <scope>NUCLEOTIDE SEQUENCE [LARGE SCALE GENOMIC DNA]</scope>
    <source>
        <strain evidence="2 3">FBCC195</strain>
    </source>
</reference>
<accession>A0A2R6NFN4</accession>
<dbReference type="AlphaFoldDB" id="A0A2R6NFN4"/>
<name>A0A2R6NFN4_9APHY</name>
<comment type="caution">
    <text evidence="2">The sequence shown here is derived from an EMBL/GenBank/DDBJ whole genome shotgun (WGS) entry which is preliminary data.</text>
</comment>
<dbReference type="EMBL" id="MLYV02001291">
    <property type="protein sequence ID" value="PSR71195.1"/>
    <property type="molecule type" value="Genomic_DNA"/>
</dbReference>